<organism evidence="2 3">
    <name type="scientific">Reichenbachiella agariperforans</name>
    <dbReference type="NCBI Taxonomy" id="156994"/>
    <lineage>
        <taxon>Bacteria</taxon>
        <taxon>Pseudomonadati</taxon>
        <taxon>Bacteroidota</taxon>
        <taxon>Cytophagia</taxon>
        <taxon>Cytophagales</taxon>
        <taxon>Reichenbachiellaceae</taxon>
        <taxon>Reichenbachiella</taxon>
    </lineage>
</organism>
<feature type="coiled-coil region" evidence="1">
    <location>
        <begin position="67"/>
        <end position="101"/>
    </location>
</feature>
<keyword evidence="3" id="KW-1185">Reference proteome</keyword>
<evidence type="ECO:0008006" key="4">
    <source>
        <dbReference type="Google" id="ProtNLM"/>
    </source>
</evidence>
<evidence type="ECO:0000256" key="1">
    <source>
        <dbReference type="SAM" id="Coils"/>
    </source>
</evidence>
<dbReference type="Proteomes" id="UP000184474">
    <property type="component" value="Unassembled WGS sequence"/>
</dbReference>
<evidence type="ECO:0000313" key="2">
    <source>
        <dbReference type="EMBL" id="SHJ45131.1"/>
    </source>
</evidence>
<dbReference type="RefSeq" id="WP_073118551.1">
    <property type="nucleotide sequence ID" value="NZ_FRAA01000001.1"/>
</dbReference>
<proteinExistence type="predicted"/>
<evidence type="ECO:0000313" key="3">
    <source>
        <dbReference type="Proteomes" id="UP000184474"/>
    </source>
</evidence>
<dbReference type="EMBL" id="FRAA01000001">
    <property type="protein sequence ID" value="SHJ45131.1"/>
    <property type="molecule type" value="Genomic_DNA"/>
</dbReference>
<reference evidence="3" key="1">
    <citation type="submission" date="2016-11" db="EMBL/GenBank/DDBJ databases">
        <authorList>
            <person name="Varghese N."/>
            <person name="Submissions S."/>
        </authorList>
    </citation>
    <scope>NUCLEOTIDE SEQUENCE [LARGE SCALE GENOMIC DNA]</scope>
    <source>
        <strain evidence="3">DSM 26134</strain>
    </source>
</reference>
<keyword evidence="1" id="KW-0175">Coiled coil</keyword>
<accession>A0A1M6JEM5</accession>
<gene>
    <name evidence="2" type="ORF">SAMN04488028_101163</name>
</gene>
<name>A0A1M6JEM5_REIAG</name>
<dbReference type="AlphaFoldDB" id="A0A1M6JEM5"/>
<sequence length="119" mass="14062">MKHHENSPIKNLFTTGTPIKTLFNLIHPIHKSFPRQQIEFNISHFLRRPIANMYSMVFEIGINLDKKNDLQRDLNILKSLNKELSKSIQKIEELLKNDEIENLKEDEKYLKSISLSMLM</sequence>
<protein>
    <recommendedName>
        <fullName evidence="4">His Kinase A (Phospho-acceptor) domain-containing protein</fullName>
    </recommendedName>
</protein>